<name>A0ACB9KNT5_BAUVA</name>
<evidence type="ECO:0000313" key="2">
    <source>
        <dbReference type="Proteomes" id="UP000828941"/>
    </source>
</evidence>
<reference evidence="1 2" key="1">
    <citation type="journal article" date="2022" name="DNA Res.">
        <title>Chromosomal-level genome assembly of the orchid tree Bauhinia variegata (Leguminosae; Cercidoideae) supports the allotetraploid origin hypothesis of Bauhinia.</title>
        <authorList>
            <person name="Zhong Y."/>
            <person name="Chen Y."/>
            <person name="Zheng D."/>
            <person name="Pang J."/>
            <person name="Liu Y."/>
            <person name="Luo S."/>
            <person name="Meng S."/>
            <person name="Qian L."/>
            <person name="Wei D."/>
            <person name="Dai S."/>
            <person name="Zhou R."/>
        </authorList>
    </citation>
    <scope>NUCLEOTIDE SEQUENCE [LARGE SCALE GENOMIC DNA]</scope>
    <source>
        <strain evidence="1">BV-YZ2020</strain>
    </source>
</reference>
<proteinExistence type="predicted"/>
<sequence>MPHLRRHRLRTAIVVRAGDRRSNRRSTRSCGRRCRCNGIDRIGTGHWQVPNLPLVKIAVAVTCSADHGRCGSLPAELDEFLAAVDADEAEGGGVIALALLVLHHWLGEPGQGGVADDTGRHGCSKGWRINGKREDGNGE</sequence>
<dbReference type="EMBL" id="CM039438">
    <property type="protein sequence ID" value="KAI4298961.1"/>
    <property type="molecule type" value="Genomic_DNA"/>
</dbReference>
<gene>
    <name evidence="1" type="ORF">L6164_032466</name>
</gene>
<evidence type="ECO:0000313" key="1">
    <source>
        <dbReference type="EMBL" id="KAI4298961.1"/>
    </source>
</evidence>
<comment type="caution">
    <text evidence="1">The sequence shown here is derived from an EMBL/GenBank/DDBJ whole genome shotgun (WGS) entry which is preliminary data.</text>
</comment>
<dbReference type="Proteomes" id="UP000828941">
    <property type="component" value="Chromosome 13"/>
</dbReference>
<organism evidence="1 2">
    <name type="scientific">Bauhinia variegata</name>
    <name type="common">Purple orchid tree</name>
    <name type="synonym">Phanera variegata</name>
    <dbReference type="NCBI Taxonomy" id="167791"/>
    <lineage>
        <taxon>Eukaryota</taxon>
        <taxon>Viridiplantae</taxon>
        <taxon>Streptophyta</taxon>
        <taxon>Embryophyta</taxon>
        <taxon>Tracheophyta</taxon>
        <taxon>Spermatophyta</taxon>
        <taxon>Magnoliopsida</taxon>
        <taxon>eudicotyledons</taxon>
        <taxon>Gunneridae</taxon>
        <taxon>Pentapetalae</taxon>
        <taxon>rosids</taxon>
        <taxon>fabids</taxon>
        <taxon>Fabales</taxon>
        <taxon>Fabaceae</taxon>
        <taxon>Cercidoideae</taxon>
        <taxon>Cercideae</taxon>
        <taxon>Bauhiniinae</taxon>
        <taxon>Bauhinia</taxon>
    </lineage>
</organism>
<keyword evidence="2" id="KW-1185">Reference proteome</keyword>
<protein>
    <submittedName>
        <fullName evidence="1">Uncharacterized protein</fullName>
    </submittedName>
</protein>
<accession>A0ACB9KNT5</accession>